<dbReference type="Proteomes" id="UP000469427">
    <property type="component" value="Unassembled WGS sequence"/>
</dbReference>
<dbReference type="Proteomes" id="UP000524321">
    <property type="component" value="Unassembled WGS sequence"/>
</dbReference>
<dbReference type="EMBL" id="JAJCQG010000023">
    <property type="protein sequence ID" value="MCB7281126.1"/>
    <property type="molecule type" value="Genomic_DNA"/>
</dbReference>
<dbReference type="Gene3D" id="3.10.450.620">
    <property type="entry name" value="JHP933, nucleotidyltransferase-like core domain"/>
    <property type="match status" value="1"/>
</dbReference>
<evidence type="ECO:0000313" key="5">
    <source>
        <dbReference type="EMBL" id="KAB6522513.1"/>
    </source>
</evidence>
<dbReference type="EMBL" id="WDBI01000050">
    <property type="protein sequence ID" value="KAB6522513.1"/>
    <property type="molecule type" value="Genomic_DNA"/>
</dbReference>
<evidence type="ECO:0000313" key="17">
    <source>
        <dbReference type="Proteomes" id="UP000286392"/>
    </source>
</evidence>
<reference evidence="1 14" key="1">
    <citation type="submission" date="2015-09" db="EMBL/GenBank/DDBJ databases">
        <authorList>
            <consortium name="Pathogen Informatics"/>
        </authorList>
    </citation>
    <scope>NUCLEOTIDE SEQUENCE [LARGE SCALE GENOMIC DNA]</scope>
    <source>
        <strain evidence="1 14">2789STDY5834842</strain>
    </source>
</reference>
<reference evidence="19 20" key="3">
    <citation type="journal article" date="2019" name="Nat. Med.">
        <title>A library of human gut bacterial isolates paired with longitudinal multiomics data enables mechanistic microbiome research.</title>
        <authorList>
            <person name="Poyet M."/>
            <person name="Groussin M."/>
            <person name="Gibbons S.M."/>
            <person name="Avila-Pacheco J."/>
            <person name="Jiang X."/>
            <person name="Kearney S.M."/>
            <person name="Perrotta A.R."/>
            <person name="Berdy B."/>
            <person name="Zhao S."/>
            <person name="Lieberman T.D."/>
            <person name="Swanson P.K."/>
            <person name="Smith M."/>
            <person name="Roesemann S."/>
            <person name="Alexander J.E."/>
            <person name="Rich S.A."/>
            <person name="Livny J."/>
            <person name="Vlamakis H."/>
            <person name="Clish C."/>
            <person name="Bullock K."/>
            <person name="Deik A."/>
            <person name="Scott J."/>
            <person name="Pierce K.A."/>
            <person name="Xavier R.J."/>
            <person name="Alm E.J."/>
        </authorList>
    </citation>
    <scope>NUCLEOTIDE SEQUENCE [LARGE SCALE GENOMIC DNA]</scope>
    <source>
        <strain evidence="6 20">BIOML-A110</strain>
        <strain evidence="5 22">BIOML-A122</strain>
        <strain evidence="4 21">BIOML-A140</strain>
        <strain evidence="3 23">BIOML-A141</strain>
        <strain evidence="2 19">BIOML-A5</strain>
    </source>
</reference>
<evidence type="ECO:0000313" key="1">
    <source>
        <dbReference type="EMBL" id="CUO91198.1"/>
    </source>
</evidence>
<dbReference type="GeneID" id="23318973"/>
<gene>
    <name evidence="13" type="ORF">DW043_06265</name>
    <name evidence="12" type="ORF">DWX04_02835</name>
    <name evidence="11" type="ORF">DXC44_03585</name>
    <name evidence="1" type="ORF">ERS852457_03058</name>
    <name evidence="2" type="ORF">GAS29_00080</name>
    <name evidence="6" type="ORF">GAY76_11320</name>
    <name evidence="5" type="ORF">GAY98_21210</name>
    <name evidence="4" type="ORF">GAZ06_10150</name>
    <name evidence="3" type="ORF">GAZ09_04055</name>
    <name evidence="9" type="ORF">HUV05_05225</name>
    <name evidence="7" type="ORF">LI282_08775</name>
    <name evidence="8" type="ORF">RVY68_01345</name>
    <name evidence="10" type="ORF">VIC01_02831</name>
</gene>
<reference evidence="9 24" key="5">
    <citation type="submission" date="2020-04" db="EMBL/GenBank/DDBJ databases">
        <authorList>
            <person name="Pieper L."/>
        </authorList>
    </citation>
    <scope>NUCLEOTIDE SEQUENCE [LARGE SCALE GENOMIC DNA]</scope>
    <source>
        <strain evidence="9 24">B33</strain>
    </source>
</reference>
<dbReference type="EMBL" id="WCWW01000001">
    <property type="protein sequence ID" value="KAB3860812.1"/>
    <property type="molecule type" value="Genomic_DNA"/>
</dbReference>
<dbReference type="EMBL" id="WDBY01000016">
    <property type="protein sequence ID" value="KAB6478166.1"/>
    <property type="molecule type" value="Genomic_DNA"/>
</dbReference>
<evidence type="ECO:0000313" key="22">
    <source>
        <dbReference type="Proteomes" id="UP000469427"/>
    </source>
</evidence>
<evidence type="ECO:0000313" key="10">
    <source>
        <dbReference type="EMBL" id="QEW37249.1"/>
    </source>
</evidence>
<reference evidence="9 24" key="6">
    <citation type="submission" date="2020-07" db="EMBL/GenBank/DDBJ databases">
        <title>Bacterial metabolism rescues the inhibition of intestinal drug absorption by food and drug additives.</title>
        <authorList>
            <person name="Zou L."/>
            <person name="Spanogiannopoulos P."/>
            <person name="Chien H.-C."/>
            <person name="Pieper L.M."/>
            <person name="Cai W."/>
            <person name="Khuri N."/>
            <person name="Pottel J."/>
            <person name="Vora B."/>
            <person name="Ni Z."/>
            <person name="Tsakalozou E."/>
            <person name="Zhang W."/>
            <person name="Shoichet B.K."/>
            <person name="Giacomini K.M."/>
            <person name="Turnbaugh P.J."/>
        </authorList>
    </citation>
    <scope>NUCLEOTIDE SEQUENCE [LARGE SCALE GENOMIC DNA]</scope>
    <source>
        <strain evidence="9 24">B33</strain>
    </source>
</reference>
<evidence type="ECO:0000313" key="18">
    <source>
        <dbReference type="Proteomes" id="UP000326091"/>
    </source>
</evidence>
<dbReference type="EMBL" id="QRXI01000003">
    <property type="protein sequence ID" value="RGT97184.1"/>
    <property type="molecule type" value="Genomic_DNA"/>
</dbReference>
<evidence type="ECO:0000313" key="6">
    <source>
        <dbReference type="EMBL" id="KAB6573225.1"/>
    </source>
</evidence>
<dbReference type="Proteomes" id="UP000261278">
    <property type="component" value="Unassembled WGS sequence"/>
</dbReference>
<dbReference type="InterPro" id="IPR014942">
    <property type="entry name" value="AbiEii"/>
</dbReference>
<accession>A0A174J0T3</accession>
<dbReference type="Proteomes" id="UP000441522">
    <property type="component" value="Unassembled WGS sequence"/>
</dbReference>
<evidence type="ECO:0000313" key="19">
    <source>
        <dbReference type="Proteomes" id="UP000441522"/>
    </source>
</evidence>
<dbReference type="EMBL" id="JAWDHD010000003">
    <property type="protein sequence ID" value="MDU0247372.1"/>
    <property type="molecule type" value="Genomic_DNA"/>
</dbReference>
<proteinExistence type="predicted"/>
<evidence type="ECO:0000313" key="9">
    <source>
        <dbReference type="EMBL" id="NVB72931.1"/>
    </source>
</evidence>
<dbReference type="Pfam" id="PF08843">
    <property type="entry name" value="AbiEii"/>
    <property type="match status" value="1"/>
</dbReference>
<name>A0A174J0T3_PHOVU</name>
<dbReference type="EMBL" id="QROB01000006">
    <property type="protein sequence ID" value="RHK89469.1"/>
    <property type="molecule type" value="Genomic_DNA"/>
</dbReference>
<dbReference type="EMBL" id="WDBZ01000005">
    <property type="protein sequence ID" value="KAB6455871.1"/>
    <property type="molecule type" value="Genomic_DNA"/>
</dbReference>
<protein>
    <submittedName>
        <fullName evidence="2">Nucleotidyl transferase AbiEii/AbiGii toxin family protein</fullName>
    </submittedName>
    <submittedName>
        <fullName evidence="1">Nucleotidyl transferase of uncharacterized function (DUF1814)</fullName>
    </submittedName>
</protein>
<evidence type="ECO:0000313" key="7">
    <source>
        <dbReference type="EMBL" id="MCB7281126.1"/>
    </source>
</evidence>
<keyword evidence="1" id="KW-0808">Transferase</keyword>
<dbReference type="GO" id="GO:0016740">
    <property type="term" value="F:transferase activity"/>
    <property type="evidence" value="ECO:0007669"/>
    <property type="project" value="UniProtKB-KW"/>
</dbReference>
<dbReference type="EMBL" id="JABWDJ010000014">
    <property type="protein sequence ID" value="NVB72931.1"/>
    <property type="molecule type" value="Genomic_DNA"/>
</dbReference>
<evidence type="ECO:0000313" key="24">
    <source>
        <dbReference type="Proteomes" id="UP000524321"/>
    </source>
</evidence>
<dbReference type="Proteomes" id="UP000483142">
    <property type="component" value="Unassembled WGS sequence"/>
</dbReference>
<evidence type="ECO:0000313" key="14">
    <source>
        <dbReference type="Proteomes" id="UP000095333"/>
    </source>
</evidence>
<reference evidence="8" key="8">
    <citation type="submission" date="2023-10" db="EMBL/GenBank/DDBJ databases">
        <title>Genome of potential pathogenic bacteria in Crohn's disease.</title>
        <authorList>
            <person name="Rodriguez-Palacios A."/>
        </authorList>
    </citation>
    <scope>NUCLEOTIDE SEQUENCE</scope>
    <source>
        <strain evidence="8">CavFT-hAR107</strain>
    </source>
</reference>
<dbReference type="EMBL" id="CYZI01000022">
    <property type="protein sequence ID" value="CUO91198.1"/>
    <property type="molecule type" value="Genomic_DNA"/>
</dbReference>
<dbReference type="RefSeq" id="WP_005848100.1">
    <property type="nucleotide sequence ID" value="NZ_AP025232.1"/>
</dbReference>
<evidence type="ECO:0000313" key="16">
    <source>
        <dbReference type="Proteomes" id="UP000283833"/>
    </source>
</evidence>
<evidence type="ECO:0000313" key="4">
    <source>
        <dbReference type="EMBL" id="KAB6478166.1"/>
    </source>
</evidence>
<dbReference type="AlphaFoldDB" id="A0A174J0T3"/>
<evidence type="ECO:0000313" key="21">
    <source>
        <dbReference type="Proteomes" id="UP000468344"/>
    </source>
</evidence>
<evidence type="ECO:0000313" key="13">
    <source>
        <dbReference type="EMBL" id="RHK89469.1"/>
    </source>
</evidence>
<dbReference type="Proteomes" id="UP000095333">
    <property type="component" value="Unassembled WGS sequence"/>
</dbReference>
<evidence type="ECO:0000313" key="11">
    <source>
        <dbReference type="EMBL" id="RGL88785.1"/>
    </source>
</evidence>
<evidence type="ECO:0000313" key="8">
    <source>
        <dbReference type="EMBL" id="MDU0247372.1"/>
    </source>
</evidence>
<dbReference type="Proteomes" id="UP000286392">
    <property type="component" value="Unassembled WGS sequence"/>
</dbReference>
<reference evidence="15 16" key="2">
    <citation type="submission" date="2018-08" db="EMBL/GenBank/DDBJ databases">
        <title>A genome reference for cultivated species of the human gut microbiota.</title>
        <authorList>
            <person name="Zou Y."/>
            <person name="Xue W."/>
            <person name="Luo G."/>
        </authorList>
    </citation>
    <scope>NUCLEOTIDE SEQUENCE [LARGE SCALE GENOMIC DNA]</scope>
    <source>
        <strain evidence="12 16">AF18-14</strain>
        <strain evidence="13 17">AF39-8AT</strain>
        <strain evidence="11 15">TF05-18</strain>
    </source>
</reference>
<evidence type="ECO:0000313" key="23">
    <source>
        <dbReference type="Proteomes" id="UP000483142"/>
    </source>
</evidence>
<dbReference type="Proteomes" id="UP001199363">
    <property type="component" value="Unassembled WGS sequence"/>
</dbReference>
<dbReference type="Proteomes" id="UP000326091">
    <property type="component" value="Chromosome"/>
</dbReference>
<dbReference type="EMBL" id="CP043529">
    <property type="protein sequence ID" value="QEW37249.1"/>
    <property type="molecule type" value="Genomic_DNA"/>
</dbReference>
<evidence type="ECO:0000313" key="2">
    <source>
        <dbReference type="EMBL" id="KAB3860812.1"/>
    </source>
</evidence>
<dbReference type="Proteomes" id="UP001181258">
    <property type="component" value="Unassembled WGS sequence"/>
</dbReference>
<dbReference type="EMBL" id="WDAX01000024">
    <property type="protein sequence ID" value="KAB6573225.1"/>
    <property type="molecule type" value="Genomic_DNA"/>
</dbReference>
<evidence type="ECO:0000313" key="12">
    <source>
        <dbReference type="EMBL" id="RGT97184.1"/>
    </source>
</evidence>
<organism evidence="1 14">
    <name type="scientific">Phocaeicola vulgatus</name>
    <name type="common">Bacteroides vulgatus</name>
    <dbReference type="NCBI Taxonomy" id="821"/>
    <lineage>
        <taxon>Bacteria</taxon>
        <taxon>Pseudomonadati</taxon>
        <taxon>Bacteroidota</taxon>
        <taxon>Bacteroidia</taxon>
        <taxon>Bacteroidales</taxon>
        <taxon>Bacteroidaceae</taxon>
        <taxon>Phocaeicola</taxon>
    </lineage>
</organism>
<evidence type="ECO:0000313" key="15">
    <source>
        <dbReference type="Proteomes" id="UP000261278"/>
    </source>
</evidence>
<dbReference type="Proteomes" id="UP000462922">
    <property type="component" value="Unassembled WGS sequence"/>
</dbReference>
<reference evidence="7" key="7">
    <citation type="submission" date="2021-10" db="EMBL/GenBank/DDBJ databases">
        <title>Collection of gut derived symbiotic bacterial strains cultured from healthy donors.</title>
        <authorList>
            <person name="Lin H."/>
            <person name="Littmann E."/>
            <person name="Kohout C."/>
            <person name="Pamer E.G."/>
        </authorList>
    </citation>
    <scope>NUCLEOTIDE SEQUENCE</scope>
    <source>
        <strain evidence="7">DFI.1.167</strain>
    </source>
</reference>
<evidence type="ECO:0000313" key="20">
    <source>
        <dbReference type="Proteomes" id="UP000462922"/>
    </source>
</evidence>
<dbReference type="Proteomes" id="UP000283833">
    <property type="component" value="Unassembled WGS sequence"/>
</dbReference>
<dbReference type="EMBL" id="QSSN01000002">
    <property type="protein sequence ID" value="RGL88785.1"/>
    <property type="molecule type" value="Genomic_DNA"/>
</dbReference>
<evidence type="ECO:0000313" key="3">
    <source>
        <dbReference type="EMBL" id="KAB6455871.1"/>
    </source>
</evidence>
<sequence>MLSYQTVNSHTLELLKKLTNEEFLSKARLVGGTALALQYGHRISIDLDFFGNIEEDNETIKEVLINIGKLSVIKESKNIKIYILDDIKIDFVNYRYNWLDPAIEENGIRLASPRDIAAMKINAIEGRGTKKDFIDIYFLLQHYSLENILKFYADKYPDNSQFRALMSLTYFEDAEEQFMPEMLVAIDWDRIKSFIIDKVATLSL</sequence>
<reference evidence="10 18" key="4">
    <citation type="submission" date="2019-09" db="EMBL/GenBank/DDBJ databases">
        <title>Commensal-derived Metabolites Govern Vibrio cholerae Pathogenesis in Host.</title>
        <authorList>
            <person name="Yoon S.S."/>
            <person name="Yoon M.Y."/>
        </authorList>
    </citation>
    <scope>NUCLEOTIDE SEQUENCE [LARGE SCALE GENOMIC DNA]</scope>
    <source>
        <strain evidence="10 18">VIC01</strain>
    </source>
</reference>
<dbReference type="Proteomes" id="UP000468344">
    <property type="component" value="Unassembled WGS sequence"/>
</dbReference>